<feature type="region of interest" description="Disordered" evidence="1">
    <location>
        <begin position="300"/>
        <end position="349"/>
    </location>
</feature>
<organism evidence="2 3">
    <name type="scientific">Virgisporangium ochraceum</name>
    <dbReference type="NCBI Taxonomy" id="65505"/>
    <lineage>
        <taxon>Bacteria</taxon>
        <taxon>Bacillati</taxon>
        <taxon>Actinomycetota</taxon>
        <taxon>Actinomycetes</taxon>
        <taxon>Micromonosporales</taxon>
        <taxon>Micromonosporaceae</taxon>
        <taxon>Virgisporangium</taxon>
    </lineage>
</organism>
<evidence type="ECO:0000313" key="2">
    <source>
        <dbReference type="EMBL" id="GIJ67873.1"/>
    </source>
</evidence>
<gene>
    <name evidence="2" type="ORF">Voc01_027900</name>
</gene>
<dbReference type="Proteomes" id="UP000635606">
    <property type="component" value="Unassembled WGS sequence"/>
</dbReference>
<sequence>MADGPPDGYDYDPAHDINTDEGWLKDDKGNPIMGGGVQVNLEGLQGYSQKVYQIHQNFNGMAGTLVGPMKDMALGAFGTPGQGLPWATAMASLIGHNIGQLMDFNKNISIGVMNVAYAAQTVANVFGDTDAGSAANLQAIDFAFGNRKAAPDSVPQYVLDNVPTWEEFQKDHPEVAAQMGPGVTPIGGVPVTNGDTTTTKVVIPQAGGPPIVMETTQRVWTTPAGYSGVVTTVKMNGKVQTVTSTTSNGYSTTTQVTSSYYDKDGNHQRDRVTSESTETWRVQGSGATTTTVTDTETTSYTYNDKGEQTNSTTTNQTVAVGAELPDVPLPDPREDPLYKERMGQLPQPG</sequence>
<evidence type="ECO:0000313" key="3">
    <source>
        <dbReference type="Proteomes" id="UP000635606"/>
    </source>
</evidence>
<name>A0A8J4EAX4_9ACTN</name>
<keyword evidence="3" id="KW-1185">Reference proteome</keyword>
<dbReference type="AlphaFoldDB" id="A0A8J4EAX4"/>
<dbReference type="RefSeq" id="WP_203927827.1">
    <property type="nucleotide sequence ID" value="NZ_BOPH01000033.1"/>
</dbReference>
<feature type="compositionally biased region" description="Polar residues" evidence="1">
    <location>
        <begin position="308"/>
        <end position="318"/>
    </location>
</feature>
<evidence type="ECO:0000256" key="1">
    <source>
        <dbReference type="SAM" id="MobiDB-lite"/>
    </source>
</evidence>
<proteinExistence type="predicted"/>
<protein>
    <submittedName>
        <fullName evidence="2">Uncharacterized protein</fullName>
    </submittedName>
</protein>
<dbReference type="EMBL" id="BOPH01000033">
    <property type="protein sequence ID" value="GIJ67873.1"/>
    <property type="molecule type" value="Genomic_DNA"/>
</dbReference>
<reference evidence="2" key="1">
    <citation type="submission" date="2021-01" db="EMBL/GenBank/DDBJ databases">
        <title>Whole genome shotgun sequence of Virgisporangium ochraceum NBRC 16418.</title>
        <authorList>
            <person name="Komaki H."/>
            <person name="Tamura T."/>
        </authorList>
    </citation>
    <scope>NUCLEOTIDE SEQUENCE</scope>
    <source>
        <strain evidence="2">NBRC 16418</strain>
    </source>
</reference>
<comment type="caution">
    <text evidence="2">The sequence shown here is derived from an EMBL/GenBank/DDBJ whole genome shotgun (WGS) entry which is preliminary data.</text>
</comment>
<feature type="compositionally biased region" description="Basic and acidic residues" evidence="1">
    <location>
        <begin position="331"/>
        <end position="342"/>
    </location>
</feature>
<accession>A0A8J4EAX4</accession>